<keyword evidence="7" id="KW-0378">Hydrolase</keyword>
<evidence type="ECO:0000256" key="4">
    <source>
        <dbReference type="ARBA" id="ARBA00051114"/>
    </source>
</evidence>
<evidence type="ECO:0000256" key="1">
    <source>
        <dbReference type="ARBA" id="ARBA00001946"/>
    </source>
</evidence>
<dbReference type="Proteomes" id="UP000236724">
    <property type="component" value="Unassembled WGS sequence"/>
</dbReference>
<dbReference type="EMBL" id="FMSV02000437">
    <property type="protein sequence ID" value="SEH06161.1"/>
    <property type="molecule type" value="Genomic_DNA"/>
</dbReference>
<evidence type="ECO:0000313" key="8">
    <source>
        <dbReference type="Proteomes" id="UP000236724"/>
    </source>
</evidence>
<dbReference type="SMART" id="SM00052">
    <property type="entry name" value="EAL"/>
    <property type="match status" value="1"/>
</dbReference>
<comment type="catalytic activity">
    <reaction evidence="4">
        <text>3',3'-c-di-GMP + H2O = 5'-phosphoguanylyl(3'-&gt;5')guanosine + H(+)</text>
        <dbReference type="Rhea" id="RHEA:24902"/>
        <dbReference type="ChEBI" id="CHEBI:15377"/>
        <dbReference type="ChEBI" id="CHEBI:15378"/>
        <dbReference type="ChEBI" id="CHEBI:58754"/>
        <dbReference type="ChEBI" id="CHEBI:58805"/>
        <dbReference type="EC" id="3.1.4.52"/>
    </reaction>
    <physiologicalReaction direction="left-to-right" evidence="4">
        <dbReference type="Rhea" id="RHEA:24903"/>
    </physiologicalReaction>
</comment>
<evidence type="ECO:0000256" key="3">
    <source>
        <dbReference type="ARBA" id="ARBA00022636"/>
    </source>
</evidence>
<feature type="domain" description="GGDEF" evidence="6">
    <location>
        <begin position="182"/>
        <end position="315"/>
    </location>
</feature>
<dbReference type="PROSITE" id="PS50887">
    <property type="entry name" value="GGDEF"/>
    <property type="match status" value="1"/>
</dbReference>
<dbReference type="InterPro" id="IPR035919">
    <property type="entry name" value="EAL_sf"/>
</dbReference>
<dbReference type="GO" id="GO:0071111">
    <property type="term" value="F:cyclic-guanylate-specific phosphodiesterase activity"/>
    <property type="evidence" value="ECO:0007669"/>
    <property type="project" value="UniProtKB-EC"/>
</dbReference>
<reference evidence="7 8" key="1">
    <citation type="submission" date="2016-10" db="EMBL/GenBank/DDBJ databases">
        <authorList>
            <person name="de Groot N.N."/>
        </authorList>
    </citation>
    <scope>NUCLEOTIDE SEQUENCE [LARGE SCALE GENOMIC DNA]</scope>
    <source>
        <strain evidence="7">MBHS1</strain>
    </source>
</reference>
<accession>A0A1H6F9V9</accession>
<dbReference type="Gene3D" id="3.30.450.20">
    <property type="entry name" value="PAS domain"/>
    <property type="match status" value="1"/>
</dbReference>
<dbReference type="FunFam" id="3.30.70.270:FF:000001">
    <property type="entry name" value="Diguanylate cyclase domain protein"/>
    <property type="match status" value="1"/>
</dbReference>
<keyword evidence="3" id="KW-0973">c-di-GMP</keyword>
<dbReference type="SUPFAM" id="SSF55073">
    <property type="entry name" value="Nucleotide cyclase"/>
    <property type="match status" value="1"/>
</dbReference>
<dbReference type="InterPro" id="IPR043128">
    <property type="entry name" value="Rev_trsase/Diguanyl_cyclase"/>
</dbReference>
<dbReference type="EC" id="3.1.4.52" evidence="2"/>
<dbReference type="NCBIfam" id="TIGR00254">
    <property type="entry name" value="GGDEF"/>
    <property type="match status" value="1"/>
</dbReference>
<keyword evidence="8" id="KW-1185">Reference proteome</keyword>
<dbReference type="SMART" id="SM00267">
    <property type="entry name" value="GGDEF"/>
    <property type="match status" value="1"/>
</dbReference>
<dbReference type="SUPFAM" id="SSF55785">
    <property type="entry name" value="PYP-like sensor domain (PAS domain)"/>
    <property type="match status" value="1"/>
</dbReference>
<dbReference type="InterPro" id="IPR000160">
    <property type="entry name" value="GGDEF_dom"/>
</dbReference>
<gene>
    <name evidence="7" type="primary">gmr_1</name>
    <name evidence="7" type="ORF">MBHS_02016</name>
</gene>
<dbReference type="CDD" id="cd01949">
    <property type="entry name" value="GGDEF"/>
    <property type="match status" value="1"/>
</dbReference>
<dbReference type="Gene3D" id="3.20.20.450">
    <property type="entry name" value="EAL domain"/>
    <property type="match status" value="1"/>
</dbReference>
<dbReference type="InterPro" id="IPR029787">
    <property type="entry name" value="Nucleotide_cyclase"/>
</dbReference>
<dbReference type="PROSITE" id="PS50883">
    <property type="entry name" value="EAL"/>
    <property type="match status" value="1"/>
</dbReference>
<dbReference type="RefSeq" id="WP_103919985.1">
    <property type="nucleotide sequence ID" value="NZ_FMSV02000437.1"/>
</dbReference>
<evidence type="ECO:0000259" key="6">
    <source>
        <dbReference type="PROSITE" id="PS50887"/>
    </source>
</evidence>
<dbReference type="AlphaFoldDB" id="A0A1H6F9V9"/>
<dbReference type="SUPFAM" id="SSF141868">
    <property type="entry name" value="EAL domain-like"/>
    <property type="match status" value="1"/>
</dbReference>
<dbReference type="InterPro" id="IPR035965">
    <property type="entry name" value="PAS-like_dom_sf"/>
</dbReference>
<dbReference type="GO" id="GO:0071732">
    <property type="term" value="P:cellular response to nitric oxide"/>
    <property type="evidence" value="ECO:0007669"/>
    <property type="project" value="UniProtKB-ARBA"/>
</dbReference>
<dbReference type="InterPro" id="IPR052155">
    <property type="entry name" value="Biofilm_reg_signaling"/>
</dbReference>
<dbReference type="Pfam" id="PF00563">
    <property type="entry name" value="EAL"/>
    <property type="match status" value="1"/>
</dbReference>
<sequence>MIGIIATHYISSFIIKPIKELANDMSTTLQAIPDLLFELDINGKYIQIMTNKEELLIDARKNLLNKTVTEALPKEAAKIVIKALQEADIKGDSYGHEIVLPIEQQSFWFELSVAKKKPFNVTQKNFTGSRFIVLSRDITQRKKYEKEINELAHIDTLTGLANRYSLEIQLEQALLCAKRNHKKMAVMFIDMDKFKDINDTLGHNLGDSFLKETAKRISRCVRKSDITGRLGGDEFIVVLTDIKSNFNASYLANKILKKLSLPYEIDGHHIFSSCSIGISYYPGDGNNSEKLMKSADMAMYHAKTEGRNNFQFFSSLMTVDNERRIKLEAELHLAIETNQFELYYQPQISTTTQEICGAEALIRWNHPEQGLISPVDFISIAEESGLILPIGKWVIQQAFKQKSLWEKQGISGVKMSLNISAHQLHSADLVIFIQELFEKYQLQGFNIEIEVTESVAMNNPQYAIKILNAIRALGIDLAIDDFGTGYSSLAYLKRLPIQTLKIDREFIRDIETDANDAAISSATIALAHALDLKVVAEGVETLQQQQFLKNENCDILQGYLYGKPMSNKDFIQFHHDFKHREWQD</sequence>
<evidence type="ECO:0000256" key="2">
    <source>
        <dbReference type="ARBA" id="ARBA00012282"/>
    </source>
</evidence>
<evidence type="ECO:0000259" key="5">
    <source>
        <dbReference type="PROSITE" id="PS50883"/>
    </source>
</evidence>
<dbReference type="PANTHER" id="PTHR44757">
    <property type="entry name" value="DIGUANYLATE CYCLASE DGCP"/>
    <property type="match status" value="1"/>
</dbReference>
<dbReference type="PANTHER" id="PTHR44757:SF2">
    <property type="entry name" value="BIOFILM ARCHITECTURE MAINTENANCE PROTEIN MBAA"/>
    <property type="match status" value="1"/>
</dbReference>
<dbReference type="Gene3D" id="3.30.70.270">
    <property type="match status" value="1"/>
</dbReference>
<name>A0A1H6F9V9_9GAMM</name>
<protein>
    <recommendedName>
        <fullName evidence="2">cyclic-guanylate-specific phosphodiesterase</fullName>
        <ecNumber evidence="2">3.1.4.52</ecNumber>
    </recommendedName>
</protein>
<dbReference type="FunFam" id="3.20.20.450:FF:000001">
    <property type="entry name" value="Cyclic di-GMP phosphodiesterase yahA"/>
    <property type="match status" value="1"/>
</dbReference>
<comment type="cofactor">
    <cofactor evidence="1">
        <name>Mg(2+)</name>
        <dbReference type="ChEBI" id="CHEBI:18420"/>
    </cofactor>
</comment>
<organism evidence="7 8">
    <name type="scientific">Candidatus Venteria ishoeyi</name>
    <dbReference type="NCBI Taxonomy" id="1899563"/>
    <lineage>
        <taxon>Bacteria</taxon>
        <taxon>Pseudomonadati</taxon>
        <taxon>Pseudomonadota</taxon>
        <taxon>Gammaproteobacteria</taxon>
        <taxon>Thiotrichales</taxon>
        <taxon>Thiotrichaceae</taxon>
        <taxon>Venteria</taxon>
    </lineage>
</organism>
<dbReference type="CDD" id="cd01948">
    <property type="entry name" value="EAL"/>
    <property type="match status" value="1"/>
</dbReference>
<dbReference type="InterPro" id="IPR001633">
    <property type="entry name" value="EAL_dom"/>
</dbReference>
<feature type="domain" description="EAL" evidence="5">
    <location>
        <begin position="324"/>
        <end position="578"/>
    </location>
</feature>
<proteinExistence type="predicted"/>
<evidence type="ECO:0000313" key="7">
    <source>
        <dbReference type="EMBL" id="SEH06161.1"/>
    </source>
</evidence>
<dbReference type="Pfam" id="PF00990">
    <property type="entry name" value="GGDEF"/>
    <property type="match status" value="1"/>
</dbReference>